<feature type="region of interest" description="Disordered" evidence="1">
    <location>
        <begin position="83"/>
        <end position="103"/>
    </location>
</feature>
<keyword evidence="5" id="KW-1185">Reference proteome</keyword>
<dbReference type="Pfam" id="PF24855">
    <property type="entry name" value="DUF7729"/>
    <property type="match status" value="1"/>
</dbReference>
<protein>
    <recommendedName>
        <fullName evidence="3">DUF7729 domain-containing protein</fullName>
    </recommendedName>
</protein>
<dbReference type="AlphaFoldDB" id="A0A9P8ZYE8"/>
<evidence type="ECO:0000256" key="2">
    <source>
        <dbReference type="SAM" id="SignalP"/>
    </source>
</evidence>
<dbReference type="PANTHER" id="PTHR39460:SF1">
    <property type="entry name" value="C6 TRANSCRIPTION FACTOR"/>
    <property type="match status" value="1"/>
</dbReference>
<feature type="domain" description="DUF7729" evidence="3">
    <location>
        <begin position="106"/>
        <end position="311"/>
    </location>
</feature>
<evidence type="ECO:0000259" key="3">
    <source>
        <dbReference type="Pfam" id="PF24855"/>
    </source>
</evidence>
<feature type="compositionally biased region" description="Low complexity" evidence="1">
    <location>
        <begin position="83"/>
        <end position="100"/>
    </location>
</feature>
<comment type="caution">
    <text evidence="4">The sequence shown here is derived from an EMBL/GenBank/DDBJ whole genome shotgun (WGS) entry which is preliminary data.</text>
</comment>
<keyword evidence="2" id="KW-0732">Signal</keyword>
<dbReference type="Proteomes" id="UP000758603">
    <property type="component" value="Unassembled WGS sequence"/>
</dbReference>
<accession>A0A9P8ZYE8</accession>
<reference evidence="4" key="1">
    <citation type="journal article" date="2021" name="Nat. Commun.">
        <title>Genetic determinants of endophytism in the Arabidopsis root mycobiome.</title>
        <authorList>
            <person name="Mesny F."/>
            <person name="Miyauchi S."/>
            <person name="Thiergart T."/>
            <person name="Pickel B."/>
            <person name="Atanasova L."/>
            <person name="Karlsson M."/>
            <person name="Huettel B."/>
            <person name="Barry K.W."/>
            <person name="Haridas S."/>
            <person name="Chen C."/>
            <person name="Bauer D."/>
            <person name="Andreopoulos W."/>
            <person name="Pangilinan J."/>
            <person name="LaButti K."/>
            <person name="Riley R."/>
            <person name="Lipzen A."/>
            <person name="Clum A."/>
            <person name="Drula E."/>
            <person name="Henrissat B."/>
            <person name="Kohler A."/>
            <person name="Grigoriev I.V."/>
            <person name="Martin F.M."/>
            <person name="Hacquard S."/>
        </authorList>
    </citation>
    <scope>NUCLEOTIDE SEQUENCE</scope>
    <source>
        <strain evidence="4">MPI-SDFR-AT-0073</strain>
    </source>
</reference>
<sequence length="345" mass="37076">MIFALILCWVSTAAAFSAIAPPHPHETLIVDTRVPVLIEDDWIMMSREEHQRYIRRRADAESGSDSATSDNVKTTTISIGITTSTGKTTSTTTSRRTTTTDVASALPSPFDNSIASNFSGDGCQSFVTDLLSNSTFKQCYPFSMLVQGSMSMFNAEKSLVSITQVLDATCGANVTFCEDYLDGVADDLVDSANCADEYAQENSLVVQVYQGLKAYQPLYSASCLQDAETSAYCFANAVTNSSAIADVYLYYLPLNISYPNSTTPDCNQCTQHMMGFFQAATADRSSAIANTYTKAANAVNAQCGSGYVNATLPEAVISNFAGPTQPAPSLLLFSLLIVALSQWLL</sequence>
<dbReference type="RefSeq" id="XP_045958245.1">
    <property type="nucleotide sequence ID" value="XM_046095850.1"/>
</dbReference>
<evidence type="ECO:0000256" key="1">
    <source>
        <dbReference type="SAM" id="MobiDB-lite"/>
    </source>
</evidence>
<evidence type="ECO:0000313" key="5">
    <source>
        <dbReference type="Proteomes" id="UP000758603"/>
    </source>
</evidence>
<name>A0A9P8ZYE8_9PEZI</name>
<dbReference type="GeneID" id="70124743"/>
<dbReference type="EMBL" id="JAGPXC010000004">
    <property type="protein sequence ID" value="KAH6653975.1"/>
    <property type="molecule type" value="Genomic_DNA"/>
</dbReference>
<dbReference type="InterPro" id="IPR056146">
    <property type="entry name" value="DUF7729"/>
</dbReference>
<feature type="chain" id="PRO_5040414913" description="DUF7729 domain-containing protein" evidence="2">
    <location>
        <begin position="16"/>
        <end position="345"/>
    </location>
</feature>
<evidence type="ECO:0000313" key="4">
    <source>
        <dbReference type="EMBL" id="KAH6653975.1"/>
    </source>
</evidence>
<proteinExistence type="predicted"/>
<feature type="signal peptide" evidence="2">
    <location>
        <begin position="1"/>
        <end position="15"/>
    </location>
</feature>
<organism evidence="4 5">
    <name type="scientific">Truncatella angustata</name>
    <dbReference type="NCBI Taxonomy" id="152316"/>
    <lineage>
        <taxon>Eukaryota</taxon>
        <taxon>Fungi</taxon>
        <taxon>Dikarya</taxon>
        <taxon>Ascomycota</taxon>
        <taxon>Pezizomycotina</taxon>
        <taxon>Sordariomycetes</taxon>
        <taxon>Xylariomycetidae</taxon>
        <taxon>Amphisphaeriales</taxon>
        <taxon>Sporocadaceae</taxon>
        <taxon>Truncatella</taxon>
    </lineage>
</organism>
<dbReference type="PANTHER" id="PTHR39460">
    <property type="entry name" value="EXPRESSED PROTEIN"/>
    <property type="match status" value="1"/>
</dbReference>
<dbReference type="OrthoDB" id="2564812at2759"/>
<gene>
    <name evidence="4" type="ORF">BKA67DRAFT_266304</name>
</gene>